<dbReference type="EMBL" id="LBMM01013840">
    <property type="protein sequence ID" value="KMQ85456.1"/>
    <property type="molecule type" value="Genomic_DNA"/>
</dbReference>
<dbReference type="OrthoDB" id="5399138at2759"/>
<comment type="caution">
    <text evidence="1">The sequence shown here is derived from an EMBL/GenBank/DDBJ whole genome shotgun (WGS) entry which is preliminary data.</text>
</comment>
<dbReference type="Proteomes" id="UP000036403">
    <property type="component" value="Unassembled WGS sequence"/>
</dbReference>
<dbReference type="AlphaFoldDB" id="A0A0J7K5I0"/>
<evidence type="ECO:0000313" key="1">
    <source>
        <dbReference type="EMBL" id="KMQ85456.1"/>
    </source>
</evidence>
<keyword evidence="1" id="KW-0238">DNA-binding</keyword>
<dbReference type="STRING" id="67767.A0A0J7K5I0"/>
<protein>
    <submittedName>
        <fullName evidence="1">Homeobox protein araucan</fullName>
    </submittedName>
</protein>
<sequence length="45" mass="4530">GNPYGLKDATGMGMTADMGAAWGTAALQPAATGYYPYDPTLAAYG</sequence>
<accession>A0A0J7K5I0</accession>
<feature type="non-terminal residue" evidence="1">
    <location>
        <position position="1"/>
    </location>
</feature>
<reference evidence="1 2" key="1">
    <citation type="submission" date="2015-04" db="EMBL/GenBank/DDBJ databases">
        <title>Lasius niger genome sequencing.</title>
        <authorList>
            <person name="Konorov E.A."/>
            <person name="Nikitin M.A."/>
            <person name="Kirill M.V."/>
            <person name="Chang P."/>
        </authorList>
    </citation>
    <scope>NUCLEOTIDE SEQUENCE [LARGE SCALE GENOMIC DNA]</scope>
    <source>
        <tissue evidence="1">Whole</tissue>
    </source>
</reference>
<dbReference type="PaxDb" id="67767-A0A0J7K5I0"/>
<name>A0A0J7K5I0_LASNI</name>
<evidence type="ECO:0000313" key="2">
    <source>
        <dbReference type="Proteomes" id="UP000036403"/>
    </source>
</evidence>
<gene>
    <name evidence="1" type="ORF">RF55_15992</name>
</gene>
<keyword evidence="2" id="KW-1185">Reference proteome</keyword>
<keyword evidence="1" id="KW-0371">Homeobox</keyword>
<proteinExistence type="predicted"/>
<organism evidence="1 2">
    <name type="scientific">Lasius niger</name>
    <name type="common">Black garden ant</name>
    <dbReference type="NCBI Taxonomy" id="67767"/>
    <lineage>
        <taxon>Eukaryota</taxon>
        <taxon>Metazoa</taxon>
        <taxon>Ecdysozoa</taxon>
        <taxon>Arthropoda</taxon>
        <taxon>Hexapoda</taxon>
        <taxon>Insecta</taxon>
        <taxon>Pterygota</taxon>
        <taxon>Neoptera</taxon>
        <taxon>Endopterygota</taxon>
        <taxon>Hymenoptera</taxon>
        <taxon>Apocrita</taxon>
        <taxon>Aculeata</taxon>
        <taxon>Formicoidea</taxon>
        <taxon>Formicidae</taxon>
        <taxon>Formicinae</taxon>
        <taxon>Lasius</taxon>
        <taxon>Lasius</taxon>
    </lineage>
</organism>
<dbReference type="GO" id="GO:0003677">
    <property type="term" value="F:DNA binding"/>
    <property type="evidence" value="ECO:0007669"/>
    <property type="project" value="UniProtKB-KW"/>
</dbReference>